<reference evidence="1" key="1">
    <citation type="submission" date="2014-11" db="EMBL/GenBank/DDBJ databases">
        <authorList>
            <person name="Amaro Gonzalez C."/>
        </authorList>
    </citation>
    <scope>NUCLEOTIDE SEQUENCE</scope>
</reference>
<accession>A0A0E9S3T6</accession>
<name>A0A0E9S3T6_ANGAN</name>
<dbReference type="AlphaFoldDB" id="A0A0E9S3T6"/>
<organism evidence="1">
    <name type="scientific">Anguilla anguilla</name>
    <name type="common">European freshwater eel</name>
    <name type="synonym">Muraena anguilla</name>
    <dbReference type="NCBI Taxonomy" id="7936"/>
    <lineage>
        <taxon>Eukaryota</taxon>
        <taxon>Metazoa</taxon>
        <taxon>Chordata</taxon>
        <taxon>Craniata</taxon>
        <taxon>Vertebrata</taxon>
        <taxon>Euteleostomi</taxon>
        <taxon>Actinopterygii</taxon>
        <taxon>Neopterygii</taxon>
        <taxon>Teleostei</taxon>
        <taxon>Anguilliformes</taxon>
        <taxon>Anguillidae</taxon>
        <taxon>Anguilla</taxon>
    </lineage>
</organism>
<dbReference type="EMBL" id="GBXM01072641">
    <property type="protein sequence ID" value="JAH35936.1"/>
    <property type="molecule type" value="Transcribed_RNA"/>
</dbReference>
<reference evidence="1" key="2">
    <citation type="journal article" date="2015" name="Fish Shellfish Immunol.">
        <title>Early steps in the European eel (Anguilla anguilla)-Vibrio vulnificus interaction in the gills: Role of the RtxA13 toxin.</title>
        <authorList>
            <person name="Callol A."/>
            <person name="Pajuelo D."/>
            <person name="Ebbesson L."/>
            <person name="Teles M."/>
            <person name="MacKenzie S."/>
            <person name="Amaro C."/>
        </authorList>
    </citation>
    <scope>NUCLEOTIDE SEQUENCE</scope>
</reference>
<protein>
    <submittedName>
        <fullName evidence="1">Uncharacterized protein</fullName>
    </submittedName>
</protein>
<sequence>MLKAAGIELCECICAFFPSPNHCSKMHEGRFKPSPNLLEILSFLLQ</sequence>
<evidence type="ECO:0000313" key="1">
    <source>
        <dbReference type="EMBL" id="JAH35936.1"/>
    </source>
</evidence>
<proteinExistence type="predicted"/>